<name>A0A1I8BCV2_MELHA</name>
<dbReference type="Proteomes" id="UP000095281">
    <property type="component" value="Unplaced"/>
</dbReference>
<reference evidence="2" key="1">
    <citation type="submission" date="2016-11" db="UniProtKB">
        <authorList>
            <consortium name="WormBaseParasite"/>
        </authorList>
    </citation>
    <scope>IDENTIFICATION</scope>
</reference>
<evidence type="ECO:0000313" key="1">
    <source>
        <dbReference type="Proteomes" id="UP000095281"/>
    </source>
</evidence>
<dbReference type="WBParaSite" id="MhA1_Contig1955.frz3.gene2">
    <property type="protein sequence ID" value="MhA1_Contig1955.frz3.gene2"/>
    <property type="gene ID" value="MhA1_Contig1955.frz3.gene2"/>
</dbReference>
<keyword evidence="1" id="KW-1185">Reference proteome</keyword>
<sequence length="179" mass="20186">MDYLFGSFSYPYLLFSNHIIHPSKLLADGLWHTIHLHLHSLSVRIDNLGTSLSLRESSDSGEPKWIDILVHGEVAAIRILDSNGNDRGEEKWICNDLTNNDFLEVRQSLPQQHIFSQPAACAPSTLEQNFCNCKGPNSALIQNGGFSRNSQIAKCSLLPNDENCNLNFLIFFFRLLLLD</sequence>
<organism evidence="1 2">
    <name type="scientific">Meloidogyne hapla</name>
    <name type="common">Root-knot nematode worm</name>
    <dbReference type="NCBI Taxonomy" id="6305"/>
    <lineage>
        <taxon>Eukaryota</taxon>
        <taxon>Metazoa</taxon>
        <taxon>Ecdysozoa</taxon>
        <taxon>Nematoda</taxon>
        <taxon>Chromadorea</taxon>
        <taxon>Rhabditida</taxon>
        <taxon>Tylenchina</taxon>
        <taxon>Tylenchomorpha</taxon>
        <taxon>Tylenchoidea</taxon>
        <taxon>Meloidogynidae</taxon>
        <taxon>Meloidogyninae</taxon>
        <taxon>Meloidogyne</taxon>
    </lineage>
</organism>
<proteinExistence type="predicted"/>
<accession>A0A1I8BCV2</accession>
<dbReference type="AlphaFoldDB" id="A0A1I8BCV2"/>
<protein>
    <submittedName>
        <fullName evidence="2">LAM_G_DOMAIN domain-containing protein</fullName>
    </submittedName>
</protein>
<evidence type="ECO:0000313" key="2">
    <source>
        <dbReference type="WBParaSite" id="MhA1_Contig1955.frz3.gene2"/>
    </source>
</evidence>